<gene>
    <name evidence="1" type="ORF">PSJ8397_03305</name>
</gene>
<sequence length="235" mass="26307">MSNNYIIVGREVGEAKYFLHPDQSIDTTRRENSIPLTVAYIGQRVVELSEHGALAEGSDDYEQVVREFKHALQVIEQPRGTLSDAEKEAIWQNTTVQLQWDSRVPVGDTDANTRIIVIPADNTHTVNIETLRDDPAGIGFTPPLTYPLDEALVLASQIKTILRAISSFSPDDASLKLSEEQQNALQDHVRQELLGRYKVADGETRPDVLSKQAVLEQKIVSYYRAVGIYITLMCK</sequence>
<protein>
    <submittedName>
        <fullName evidence="1">Uncharacterized protein</fullName>
    </submittedName>
</protein>
<accession>A0A1Y5TK36</accession>
<keyword evidence="2" id="KW-1185">Reference proteome</keyword>
<dbReference type="Proteomes" id="UP000193623">
    <property type="component" value="Unassembled WGS sequence"/>
</dbReference>
<evidence type="ECO:0000313" key="2">
    <source>
        <dbReference type="Proteomes" id="UP000193623"/>
    </source>
</evidence>
<name>A0A1Y5TK36_9RHOB</name>
<reference evidence="1 2" key="1">
    <citation type="submission" date="2017-03" db="EMBL/GenBank/DDBJ databases">
        <authorList>
            <person name="Afonso C.L."/>
            <person name="Miller P.J."/>
            <person name="Scott M.A."/>
            <person name="Spackman E."/>
            <person name="Goraichik I."/>
            <person name="Dimitrov K.M."/>
            <person name="Suarez D.L."/>
            <person name="Swayne D.E."/>
        </authorList>
    </citation>
    <scope>NUCLEOTIDE SEQUENCE [LARGE SCALE GENOMIC DNA]</scope>
    <source>
        <strain evidence="1 2">CECT 8397</strain>
    </source>
</reference>
<dbReference type="RefSeq" id="WP_085865699.1">
    <property type="nucleotide sequence ID" value="NZ_FWFT01000007.1"/>
</dbReference>
<proteinExistence type="predicted"/>
<dbReference type="AlphaFoldDB" id="A0A1Y5TK36"/>
<organism evidence="1 2">
    <name type="scientific">Pseudooctadecabacter jejudonensis</name>
    <dbReference type="NCBI Taxonomy" id="1391910"/>
    <lineage>
        <taxon>Bacteria</taxon>
        <taxon>Pseudomonadati</taxon>
        <taxon>Pseudomonadota</taxon>
        <taxon>Alphaproteobacteria</taxon>
        <taxon>Rhodobacterales</taxon>
        <taxon>Paracoccaceae</taxon>
        <taxon>Pseudooctadecabacter</taxon>
    </lineage>
</organism>
<dbReference type="OrthoDB" id="7767808at2"/>
<dbReference type="EMBL" id="FWFT01000007">
    <property type="protein sequence ID" value="SLN62270.1"/>
    <property type="molecule type" value="Genomic_DNA"/>
</dbReference>
<evidence type="ECO:0000313" key="1">
    <source>
        <dbReference type="EMBL" id="SLN62270.1"/>
    </source>
</evidence>